<protein>
    <submittedName>
        <fullName evidence="3">Uncharacterized protein</fullName>
    </submittedName>
</protein>
<evidence type="ECO:0000256" key="1">
    <source>
        <dbReference type="SAM" id="Phobius"/>
    </source>
</evidence>
<dbReference type="EnsemblMetazoa" id="XM_031925074">
    <property type="protein sequence ID" value="XP_031780934"/>
    <property type="gene ID" value="LOC107980633"/>
</dbReference>
<organism evidence="3 4">
    <name type="scientific">Nasonia vitripennis</name>
    <name type="common">Parasitic wasp</name>
    <dbReference type="NCBI Taxonomy" id="7425"/>
    <lineage>
        <taxon>Eukaryota</taxon>
        <taxon>Metazoa</taxon>
        <taxon>Ecdysozoa</taxon>
        <taxon>Arthropoda</taxon>
        <taxon>Hexapoda</taxon>
        <taxon>Insecta</taxon>
        <taxon>Pterygota</taxon>
        <taxon>Neoptera</taxon>
        <taxon>Endopterygota</taxon>
        <taxon>Hymenoptera</taxon>
        <taxon>Apocrita</taxon>
        <taxon>Proctotrupomorpha</taxon>
        <taxon>Chalcidoidea</taxon>
        <taxon>Pteromalidae</taxon>
        <taxon>Pteromalinae</taxon>
        <taxon>Nasonia</taxon>
    </lineage>
</organism>
<name>A0A7M7T7W0_NASVI</name>
<keyword evidence="2" id="KW-0732">Signal</keyword>
<evidence type="ECO:0000313" key="3">
    <source>
        <dbReference type="EnsemblMetazoa" id="XP_031780934"/>
    </source>
</evidence>
<dbReference type="RefSeq" id="XP_031780934.1">
    <property type="nucleotide sequence ID" value="XM_031925074.2"/>
</dbReference>
<keyword evidence="1" id="KW-1133">Transmembrane helix</keyword>
<keyword evidence="1" id="KW-0812">Transmembrane</keyword>
<keyword evidence="1" id="KW-0472">Membrane</keyword>
<evidence type="ECO:0000256" key="2">
    <source>
        <dbReference type="SAM" id="SignalP"/>
    </source>
</evidence>
<sequence>MKTPRHHPHLALPILGLVAAAFICAADAAAGANDVADHVGLQRKHKHHLLLFMGGLKSIAAVVLIKIKIVLVVAAIVAVAAFTVKYLLGATGLPLGNVAPPPPPPPQHPPPYLPVVHEPVYGHDYHTSIPWEHGGHETYGNNNWSKLGNGGRSLLQVATLYPVLGDVLLQNYFNHRKRVKRKSHFYRTDMSTSNRKYKSGV</sequence>
<proteinExistence type="predicted"/>
<dbReference type="KEGG" id="nvi:107980633"/>
<dbReference type="GeneID" id="107980633"/>
<keyword evidence="4" id="KW-1185">Reference proteome</keyword>
<feature type="transmembrane region" description="Helical" evidence="1">
    <location>
        <begin position="70"/>
        <end position="88"/>
    </location>
</feature>
<dbReference type="Proteomes" id="UP000002358">
    <property type="component" value="Chromosome 2"/>
</dbReference>
<evidence type="ECO:0000313" key="4">
    <source>
        <dbReference type="Proteomes" id="UP000002358"/>
    </source>
</evidence>
<dbReference type="AlphaFoldDB" id="A0A7M7T7W0"/>
<feature type="signal peptide" evidence="2">
    <location>
        <begin position="1"/>
        <end position="28"/>
    </location>
</feature>
<feature type="chain" id="PRO_5029603822" evidence="2">
    <location>
        <begin position="29"/>
        <end position="201"/>
    </location>
</feature>
<reference evidence="3" key="1">
    <citation type="submission" date="2021-01" db="UniProtKB">
        <authorList>
            <consortium name="EnsemblMetazoa"/>
        </authorList>
    </citation>
    <scope>IDENTIFICATION</scope>
</reference>
<dbReference type="InParanoid" id="A0A7M7T7W0"/>
<accession>A0A7M7T7W0</accession>